<evidence type="ECO:0000313" key="3">
    <source>
        <dbReference type="Proteomes" id="UP000217199"/>
    </source>
</evidence>
<feature type="compositionally biased region" description="Polar residues" evidence="1">
    <location>
        <begin position="12"/>
        <end position="40"/>
    </location>
</feature>
<gene>
    <name evidence="2" type="ORF">PNOK_0465000</name>
</gene>
<evidence type="ECO:0000313" key="2">
    <source>
        <dbReference type="EMBL" id="PAV19716.1"/>
    </source>
</evidence>
<evidence type="ECO:0000256" key="1">
    <source>
        <dbReference type="SAM" id="MobiDB-lite"/>
    </source>
</evidence>
<sequence length="223" mass="22720">MHRMGAAGNPMPTVTNIGDSGVSTSSDQLSFGPDGSQQRSAPPLFAPGINQRPAQVSQQNKPMMPPPSSPATIGAKPSQMQGKTEGGKVESSPQSVPQGTPSNSAGTSGSSPAPPTSGQSNISSPSLTNPSRPPTATSNPPTANSLPTSGSQPTIIPPPPSSAPPGPADQLTAGFDFMSTGFDDFTSMFGREDSGIEVGGVNFEDNDFSAWFTTPEMMLDATK</sequence>
<feature type="compositionally biased region" description="Low complexity" evidence="1">
    <location>
        <begin position="128"/>
        <end position="154"/>
    </location>
</feature>
<dbReference type="InParanoid" id="A0A286UJB5"/>
<accession>A0A286UJB5</accession>
<dbReference type="Proteomes" id="UP000217199">
    <property type="component" value="Unassembled WGS sequence"/>
</dbReference>
<feature type="compositionally biased region" description="Polar residues" evidence="1">
    <location>
        <begin position="52"/>
        <end position="61"/>
    </location>
</feature>
<organism evidence="2 3">
    <name type="scientific">Pyrrhoderma noxium</name>
    <dbReference type="NCBI Taxonomy" id="2282107"/>
    <lineage>
        <taxon>Eukaryota</taxon>
        <taxon>Fungi</taxon>
        <taxon>Dikarya</taxon>
        <taxon>Basidiomycota</taxon>
        <taxon>Agaricomycotina</taxon>
        <taxon>Agaricomycetes</taxon>
        <taxon>Hymenochaetales</taxon>
        <taxon>Hymenochaetaceae</taxon>
        <taxon>Pyrrhoderma</taxon>
    </lineage>
</organism>
<keyword evidence="3" id="KW-1185">Reference proteome</keyword>
<name>A0A286UJB5_9AGAM</name>
<dbReference type="OrthoDB" id="10642842at2759"/>
<feature type="region of interest" description="Disordered" evidence="1">
    <location>
        <begin position="1"/>
        <end position="177"/>
    </location>
</feature>
<dbReference type="AlphaFoldDB" id="A0A286UJB5"/>
<reference evidence="2 3" key="1">
    <citation type="journal article" date="2017" name="Mol. Ecol.">
        <title>Comparative and population genomic landscape of Phellinus noxius: A hypervariable fungus causing root rot in trees.</title>
        <authorList>
            <person name="Chung C.L."/>
            <person name="Lee T.J."/>
            <person name="Akiba M."/>
            <person name="Lee H.H."/>
            <person name="Kuo T.H."/>
            <person name="Liu D."/>
            <person name="Ke H.M."/>
            <person name="Yokoi T."/>
            <person name="Roa M.B."/>
            <person name="Lu M.J."/>
            <person name="Chang Y.Y."/>
            <person name="Ann P.J."/>
            <person name="Tsai J.N."/>
            <person name="Chen C.Y."/>
            <person name="Tzean S.S."/>
            <person name="Ota Y."/>
            <person name="Hattori T."/>
            <person name="Sahashi N."/>
            <person name="Liou R.F."/>
            <person name="Kikuchi T."/>
            <person name="Tsai I.J."/>
        </authorList>
    </citation>
    <scope>NUCLEOTIDE SEQUENCE [LARGE SCALE GENOMIC DNA]</scope>
    <source>
        <strain evidence="2 3">FFPRI411160</strain>
    </source>
</reference>
<feature type="compositionally biased region" description="Pro residues" evidence="1">
    <location>
        <begin position="155"/>
        <end position="167"/>
    </location>
</feature>
<proteinExistence type="predicted"/>
<protein>
    <submittedName>
        <fullName evidence="2">MFS general substrate transporter</fullName>
    </submittedName>
</protein>
<comment type="caution">
    <text evidence="2">The sequence shown here is derived from an EMBL/GenBank/DDBJ whole genome shotgun (WGS) entry which is preliminary data.</text>
</comment>
<feature type="compositionally biased region" description="Low complexity" evidence="1">
    <location>
        <begin position="99"/>
        <end position="111"/>
    </location>
</feature>
<dbReference type="EMBL" id="NBII01000004">
    <property type="protein sequence ID" value="PAV19716.1"/>
    <property type="molecule type" value="Genomic_DNA"/>
</dbReference>